<evidence type="ECO:0000256" key="4">
    <source>
        <dbReference type="PROSITE-ProRule" id="PRU00723"/>
    </source>
</evidence>
<protein>
    <recommendedName>
        <fullName evidence="6">C3H1-type domain-containing protein</fullName>
    </recommendedName>
</protein>
<accession>A0A0C3QKJ9</accession>
<evidence type="ECO:0000256" key="3">
    <source>
        <dbReference type="ARBA" id="ARBA00022833"/>
    </source>
</evidence>
<dbReference type="Gene3D" id="4.10.1000.10">
    <property type="entry name" value="Zinc finger, CCCH-type"/>
    <property type="match status" value="1"/>
</dbReference>
<gene>
    <name evidence="7" type="ORF">M407DRAFT_204388</name>
</gene>
<dbReference type="Proteomes" id="UP000054248">
    <property type="component" value="Unassembled WGS sequence"/>
</dbReference>
<feature type="zinc finger region" description="C3H1-type" evidence="4">
    <location>
        <begin position="20"/>
        <end position="48"/>
    </location>
</feature>
<feature type="region of interest" description="Disordered" evidence="5">
    <location>
        <begin position="1"/>
        <end position="21"/>
    </location>
</feature>
<keyword evidence="2 4" id="KW-0863">Zinc-finger</keyword>
<dbReference type="InterPro" id="IPR000571">
    <property type="entry name" value="Znf_CCCH"/>
</dbReference>
<keyword evidence="8" id="KW-1185">Reference proteome</keyword>
<keyword evidence="1 4" id="KW-0479">Metal-binding</keyword>
<reference evidence="8" key="2">
    <citation type="submission" date="2015-01" db="EMBL/GenBank/DDBJ databases">
        <title>Evolutionary Origins and Diversification of the Mycorrhizal Mutualists.</title>
        <authorList>
            <consortium name="DOE Joint Genome Institute"/>
            <consortium name="Mycorrhizal Genomics Consortium"/>
            <person name="Kohler A."/>
            <person name="Kuo A."/>
            <person name="Nagy L.G."/>
            <person name="Floudas D."/>
            <person name="Copeland A."/>
            <person name="Barry K.W."/>
            <person name="Cichocki N."/>
            <person name="Veneault-Fourrey C."/>
            <person name="LaButti K."/>
            <person name="Lindquist E.A."/>
            <person name="Lipzen A."/>
            <person name="Lundell T."/>
            <person name="Morin E."/>
            <person name="Murat C."/>
            <person name="Riley R."/>
            <person name="Ohm R."/>
            <person name="Sun H."/>
            <person name="Tunlid A."/>
            <person name="Henrissat B."/>
            <person name="Grigoriev I.V."/>
            <person name="Hibbett D.S."/>
            <person name="Martin F."/>
        </authorList>
    </citation>
    <scope>NUCLEOTIDE SEQUENCE [LARGE SCALE GENOMIC DNA]</scope>
    <source>
        <strain evidence="8">MUT 4182</strain>
    </source>
</reference>
<reference evidence="7 8" key="1">
    <citation type="submission" date="2014-04" db="EMBL/GenBank/DDBJ databases">
        <authorList>
            <consortium name="DOE Joint Genome Institute"/>
            <person name="Kuo A."/>
            <person name="Girlanda M."/>
            <person name="Perotto S."/>
            <person name="Kohler A."/>
            <person name="Nagy L.G."/>
            <person name="Floudas D."/>
            <person name="Copeland A."/>
            <person name="Barry K.W."/>
            <person name="Cichocki N."/>
            <person name="Veneault-Fourrey C."/>
            <person name="LaButti K."/>
            <person name="Lindquist E.A."/>
            <person name="Lipzen A."/>
            <person name="Lundell T."/>
            <person name="Morin E."/>
            <person name="Murat C."/>
            <person name="Sun H."/>
            <person name="Tunlid A."/>
            <person name="Henrissat B."/>
            <person name="Grigoriev I.V."/>
            <person name="Hibbett D.S."/>
            <person name="Martin F."/>
            <person name="Nordberg H.P."/>
            <person name="Cantor M.N."/>
            <person name="Hua S.X."/>
        </authorList>
    </citation>
    <scope>NUCLEOTIDE SEQUENCE [LARGE SCALE GENOMIC DNA]</scope>
    <source>
        <strain evidence="7 8">MUT 4182</strain>
    </source>
</reference>
<dbReference type="HOGENOM" id="CLU_2559992_0_0_1"/>
<evidence type="ECO:0000313" key="7">
    <source>
        <dbReference type="EMBL" id="KIO33060.1"/>
    </source>
</evidence>
<evidence type="ECO:0000259" key="6">
    <source>
        <dbReference type="PROSITE" id="PS50103"/>
    </source>
</evidence>
<organism evidence="7 8">
    <name type="scientific">Tulasnella calospora MUT 4182</name>
    <dbReference type="NCBI Taxonomy" id="1051891"/>
    <lineage>
        <taxon>Eukaryota</taxon>
        <taxon>Fungi</taxon>
        <taxon>Dikarya</taxon>
        <taxon>Basidiomycota</taxon>
        <taxon>Agaricomycotina</taxon>
        <taxon>Agaricomycetes</taxon>
        <taxon>Cantharellales</taxon>
        <taxon>Tulasnellaceae</taxon>
        <taxon>Tulasnella</taxon>
    </lineage>
</organism>
<dbReference type="PROSITE" id="PS50103">
    <property type="entry name" value="ZF_C3H1"/>
    <property type="match status" value="1"/>
</dbReference>
<dbReference type="EMBL" id="KN822950">
    <property type="protein sequence ID" value="KIO33060.1"/>
    <property type="molecule type" value="Genomic_DNA"/>
</dbReference>
<evidence type="ECO:0000256" key="2">
    <source>
        <dbReference type="ARBA" id="ARBA00022771"/>
    </source>
</evidence>
<name>A0A0C3QKJ9_9AGAM</name>
<dbReference type="AlphaFoldDB" id="A0A0C3QKJ9"/>
<feature type="compositionally biased region" description="Basic and acidic residues" evidence="5">
    <location>
        <begin position="59"/>
        <end position="82"/>
    </location>
</feature>
<dbReference type="GO" id="GO:0008270">
    <property type="term" value="F:zinc ion binding"/>
    <property type="evidence" value="ECO:0007669"/>
    <property type="project" value="UniProtKB-KW"/>
</dbReference>
<feature type="region of interest" description="Disordered" evidence="5">
    <location>
        <begin position="47"/>
        <end position="82"/>
    </location>
</feature>
<evidence type="ECO:0000256" key="1">
    <source>
        <dbReference type="ARBA" id="ARBA00022723"/>
    </source>
</evidence>
<dbReference type="InterPro" id="IPR036855">
    <property type="entry name" value="Znf_CCCH_sf"/>
</dbReference>
<sequence>MGVGSDADPVFEPVEEEVPAQRQGRCWYYQSRRGCRNGDACRFAHSEPKATANMGSFSTDHEKAWDTSQRESLDGICSPHEK</sequence>
<keyword evidence="3 4" id="KW-0862">Zinc</keyword>
<evidence type="ECO:0000313" key="8">
    <source>
        <dbReference type="Proteomes" id="UP000054248"/>
    </source>
</evidence>
<proteinExistence type="predicted"/>
<evidence type="ECO:0000256" key="5">
    <source>
        <dbReference type="SAM" id="MobiDB-lite"/>
    </source>
</evidence>
<dbReference type="OrthoDB" id="10253329at2759"/>
<dbReference type="SUPFAM" id="SSF90229">
    <property type="entry name" value="CCCH zinc finger"/>
    <property type="match status" value="1"/>
</dbReference>
<feature type="domain" description="C3H1-type" evidence="6">
    <location>
        <begin position="20"/>
        <end position="48"/>
    </location>
</feature>